<evidence type="ECO:0000313" key="19">
    <source>
        <dbReference type="Proteomes" id="UP000694866"/>
    </source>
</evidence>
<dbReference type="PROSITE" id="PS50053">
    <property type="entry name" value="UBIQUITIN_2"/>
    <property type="match status" value="1"/>
</dbReference>
<feature type="domain" description="Ubiquitin-like" evidence="18">
    <location>
        <begin position="1"/>
        <end position="67"/>
    </location>
</feature>
<keyword evidence="20" id="KW-0648">Protein biosynthesis</keyword>
<evidence type="ECO:0000256" key="6">
    <source>
        <dbReference type="ARBA" id="ARBA00023015"/>
    </source>
</evidence>
<evidence type="ECO:0000256" key="13">
    <source>
        <dbReference type="ARBA" id="ARBA00080438"/>
    </source>
</evidence>
<comment type="subunit">
    <text evidence="16">Heterotrimer of an A (ELOA, ELOA2 or ELOA3P), ELOB and ELOC subunit. The elongin BC complex interacts with EPOP; leading to recruit the elongin BC complex to Polycomb group (PcG) target genes, thereby restricting excessive activity of the PRC2/EED-EZH2 complex. Component of multiple cullin-RING E3 ubiquitin-protein ligase complexes composed of Elongin BC (ELOB and ELOC), a cullin (either CUL2 or CUL5), a catalytic subunit (either RBX1 or RNF7/RBX2), as well as a substrate adapter protein that can be either ASB2, ASB9, ASB11, KLHDC2, KLHDC3, KLHDC10, APPBP2, FEM1A, FEM1B, FEM1C, LRR1, PCMTD1, SOCS1, SOCS2, SOCS5, SPSB1, SPSB3, ELOA, VHL, WSB1 or RAB40C. As part of the Elongin BC E3 ubiquitin ligase complex; interacts with NRBP1. May also interact with DCUN1D1, DCUN1D2, DCUN1D3 and DCUN1D5. May form oligomers as a KLHDC2/KLHDC3-ELOB-ELOC complex; this interaction is autoinhibitory for the E3 ligase complex as the substrate-binding site of KLHDC2/KLHDC3 is blocked in the oligomer.</text>
</comment>
<keyword evidence="5" id="KW-0007">Acetylation</keyword>
<comment type="function">
    <text evidence="9">SIII, also known as elongin, is a general transcription elongation factor that increases the RNA polymerase II transcription elongation past template-encoded arresting sites. Subunit A is transcriptionally active and its transcription activity is strongly enhanced by binding to the dimeric complex of the SIII regulatory subunits B and C (elongin BC complex). In embryonic stem cells, the elongin BC complex is recruited by EPOP to Polycomb group (PcG) target genes in order generate genomic region that display both active and repressive chromatin properties, an important feature of pluripotent stem cells.</text>
</comment>
<keyword evidence="7" id="KW-0804">Transcription</keyword>
<name>A0A9R1U2E4_9HYME</name>
<evidence type="ECO:0000256" key="16">
    <source>
        <dbReference type="ARBA" id="ARBA00093515"/>
    </source>
</evidence>
<evidence type="ECO:0000256" key="17">
    <source>
        <dbReference type="SAM" id="MobiDB-lite"/>
    </source>
</evidence>
<evidence type="ECO:0000256" key="5">
    <source>
        <dbReference type="ARBA" id="ARBA00022990"/>
    </source>
</evidence>
<keyword evidence="6" id="KW-0805">Transcription regulation</keyword>
<dbReference type="InterPro" id="IPR000626">
    <property type="entry name" value="Ubiquitin-like_dom"/>
</dbReference>
<evidence type="ECO:0000256" key="2">
    <source>
        <dbReference type="ARBA" id="ARBA00004906"/>
    </source>
</evidence>
<protein>
    <recommendedName>
        <fullName evidence="11">Elongin-B</fullName>
    </recommendedName>
    <alternativeName>
        <fullName evidence="14">Elongin 18 kDa subunit</fullName>
    </alternativeName>
    <alternativeName>
        <fullName evidence="12">RNA polymerase II transcription factor SIII subunit B</fullName>
    </alternativeName>
    <alternativeName>
        <fullName evidence="15">SIII p18</fullName>
    </alternativeName>
    <alternativeName>
        <fullName evidence="13">Transcription elongation factor B polypeptide 2</fullName>
    </alternativeName>
</protein>
<reference evidence="20" key="1">
    <citation type="submission" date="2025-08" db="UniProtKB">
        <authorList>
            <consortium name="RefSeq"/>
        </authorList>
    </citation>
    <scope>IDENTIFICATION</scope>
    <source>
        <strain evidence="20">USDA-PBARC FA_bdor</strain>
        <tissue evidence="20">Whole organism</tissue>
    </source>
</reference>
<dbReference type="GO" id="GO:0030891">
    <property type="term" value="C:VCB complex"/>
    <property type="evidence" value="ECO:0007669"/>
    <property type="project" value="InterPro"/>
</dbReference>
<sequence>MDVFLMIRRKKMTIFTDAKDNTTVLELKRIIEGILKIPPANQQLFNKENVQMSDSKYLSDYGLTAASAKAQCPALVGLAIRQENGQFENLEITAFSLPPDLPDVMKSQEANGQEQSP</sequence>
<comment type="subcellular location">
    <subcellularLocation>
        <location evidence="1">Nucleus</location>
    </subcellularLocation>
</comment>
<evidence type="ECO:0000256" key="3">
    <source>
        <dbReference type="ARBA" id="ARBA00022553"/>
    </source>
</evidence>
<keyword evidence="19" id="KW-1185">Reference proteome</keyword>
<keyword evidence="3" id="KW-0597">Phosphoprotein</keyword>
<dbReference type="CDD" id="cd01788">
    <property type="entry name" value="Ubl_ElonginB"/>
    <property type="match status" value="1"/>
</dbReference>
<organism evidence="19 20">
    <name type="scientific">Fopius arisanus</name>
    <dbReference type="NCBI Taxonomy" id="64838"/>
    <lineage>
        <taxon>Eukaryota</taxon>
        <taxon>Metazoa</taxon>
        <taxon>Ecdysozoa</taxon>
        <taxon>Arthropoda</taxon>
        <taxon>Hexapoda</taxon>
        <taxon>Insecta</taxon>
        <taxon>Pterygota</taxon>
        <taxon>Neoptera</taxon>
        <taxon>Endopterygota</taxon>
        <taxon>Hymenoptera</taxon>
        <taxon>Apocrita</taxon>
        <taxon>Ichneumonoidea</taxon>
        <taxon>Braconidae</taxon>
        <taxon>Opiinae</taxon>
        <taxon>Fopius</taxon>
    </lineage>
</organism>
<evidence type="ECO:0000256" key="7">
    <source>
        <dbReference type="ARBA" id="ARBA00023163"/>
    </source>
</evidence>
<dbReference type="PANTHER" id="PTHR13248:SF4">
    <property type="entry name" value="ELONGIN B"/>
    <property type="match status" value="1"/>
</dbReference>
<evidence type="ECO:0000256" key="10">
    <source>
        <dbReference type="ARBA" id="ARBA00060803"/>
    </source>
</evidence>
<keyword evidence="20" id="KW-0251">Elongation factor</keyword>
<dbReference type="GO" id="GO:0006368">
    <property type="term" value="P:transcription elongation by RNA polymerase II"/>
    <property type="evidence" value="ECO:0007669"/>
    <property type="project" value="InterPro"/>
</dbReference>
<dbReference type="InterPro" id="IPR039049">
    <property type="entry name" value="ELOB"/>
</dbReference>
<keyword evidence="8" id="KW-0539">Nucleus</keyword>
<evidence type="ECO:0000256" key="9">
    <source>
        <dbReference type="ARBA" id="ARBA00054216"/>
    </source>
</evidence>
<evidence type="ECO:0000256" key="12">
    <source>
        <dbReference type="ARBA" id="ARBA00076690"/>
    </source>
</evidence>
<evidence type="ECO:0000256" key="1">
    <source>
        <dbReference type="ARBA" id="ARBA00004123"/>
    </source>
</evidence>
<dbReference type="KEGG" id="fas:105267712"/>
<dbReference type="PANTHER" id="PTHR13248">
    <property type="entry name" value="TRANSCRIPTION ELONGATION FACTOR B POLYPEPTIDE 2"/>
    <property type="match status" value="1"/>
</dbReference>
<dbReference type="GeneID" id="105267712"/>
<comment type="similarity">
    <text evidence="10">Belongs to the Elongin B family.</text>
</comment>
<dbReference type="RefSeq" id="XP_011305063.1">
    <property type="nucleotide sequence ID" value="XM_011306761.1"/>
</dbReference>
<accession>A0A9R1U2E4</accession>
<evidence type="ECO:0000256" key="4">
    <source>
        <dbReference type="ARBA" id="ARBA00022786"/>
    </source>
</evidence>
<dbReference type="OrthoDB" id="7537057at2759"/>
<dbReference type="Gene3D" id="3.10.20.90">
    <property type="entry name" value="Phosphatidylinositol 3-kinase Catalytic Subunit, Chain A, domain 1"/>
    <property type="match status" value="1"/>
</dbReference>
<evidence type="ECO:0000256" key="15">
    <source>
        <dbReference type="ARBA" id="ARBA00083653"/>
    </source>
</evidence>
<proteinExistence type="inferred from homology"/>
<dbReference type="GO" id="GO:0070449">
    <property type="term" value="C:elongin complex"/>
    <property type="evidence" value="ECO:0007669"/>
    <property type="project" value="InterPro"/>
</dbReference>
<evidence type="ECO:0000256" key="14">
    <source>
        <dbReference type="ARBA" id="ARBA00081013"/>
    </source>
</evidence>
<dbReference type="SUPFAM" id="SSF54236">
    <property type="entry name" value="Ubiquitin-like"/>
    <property type="match status" value="1"/>
</dbReference>
<dbReference type="AlphaFoldDB" id="A0A9R1U2E4"/>
<feature type="region of interest" description="Disordered" evidence="17">
    <location>
        <begin position="98"/>
        <end position="117"/>
    </location>
</feature>
<keyword evidence="4" id="KW-0833">Ubl conjugation pathway</keyword>
<evidence type="ECO:0000313" key="20">
    <source>
        <dbReference type="RefSeq" id="XP_011305063.1"/>
    </source>
</evidence>
<evidence type="ECO:0000256" key="11">
    <source>
        <dbReference type="ARBA" id="ARBA00074516"/>
    </source>
</evidence>
<dbReference type="InterPro" id="IPR029071">
    <property type="entry name" value="Ubiquitin-like_domsf"/>
</dbReference>
<evidence type="ECO:0000256" key="8">
    <source>
        <dbReference type="ARBA" id="ARBA00023242"/>
    </source>
</evidence>
<gene>
    <name evidence="20" type="primary">EloB</name>
</gene>
<dbReference type="Proteomes" id="UP000694866">
    <property type="component" value="Unplaced"/>
</dbReference>
<evidence type="ECO:0000259" key="18">
    <source>
        <dbReference type="PROSITE" id="PS50053"/>
    </source>
</evidence>
<feature type="compositionally biased region" description="Polar residues" evidence="17">
    <location>
        <begin position="108"/>
        <end position="117"/>
    </location>
</feature>
<comment type="pathway">
    <text evidence="2">Protein modification; protein ubiquitination.</text>
</comment>
<dbReference type="GO" id="GO:0003746">
    <property type="term" value="F:translation elongation factor activity"/>
    <property type="evidence" value="ECO:0007669"/>
    <property type="project" value="UniProtKB-KW"/>
</dbReference>
<dbReference type="FunFam" id="3.10.20.90:FF:000108">
    <property type="entry name" value="Elongin-B"/>
    <property type="match status" value="1"/>
</dbReference>
<dbReference type="CTD" id="6923"/>